<reference evidence="6 7" key="1">
    <citation type="submission" date="2021-03" db="EMBL/GenBank/DDBJ databases">
        <title>Antimicrobial resistance genes in bacteria isolated from Japanese honey, and their potential for conferring macrolide and lincosamide resistance in the American foulbrood pathogen Paenibacillus larvae.</title>
        <authorList>
            <person name="Okamoto M."/>
            <person name="Kumagai M."/>
            <person name="Kanamori H."/>
            <person name="Takamatsu D."/>
        </authorList>
    </citation>
    <scope>NUCLEOTIDE SEQUENCE [LARGE SCALE GENOMIC DNA]</scope>
    <source>
        <strain evidence="6 7">J21TS3</strain>
    </source>
</reference>
<dbReference type="InterPro" id="IPR036188">
    <property type="entry name" value="FAD/NAD-bd_sf"/>
</dbReference>
<feature type="domain" description="FAD-binding" evidence="5">
    <location>
        <begin position="152"/>
        <end position="381"/>
    </location>
</feature>
<accession>A0ABQ4LQN8</accession>
<dbReference type="Pfam" id="PF01494">
    <property type="entry name" value="FAD_binding_3"/>
    <property type="match status" value="1"/>
</dbReference>
<keyword evidence="3" id="KW-0560">Oxidoreductase</keyword>
<dbReference type="Proteomes" id="UP000680638">
    <property type="component" value="Unassembled WGS sequence"/>
</dbReference>
<dbReference type="Pfam" id="PF13450">
    <property type="entry name" value="NAD_binding_8"/>
    <property type="match status" value="1"/>
</dbReference>
<sequence length="421" mass="46765">MSKISVAIAGAGISGLCLAHSLLRAGFDVQIYERDPAPHARRQGYRITLDEHGIAGLQRCLPPHLFQLFLATTSPTAEIGYMRITNQNLGEVFRFAFQGDPSGTDLRTPRQADRQTLRTIMLEGLRDRVHYGKAAVRAETTSDGATLHFSDGSRVHASLVVGADGVNSALRQSFLPDCEPEDTDRWAIYGRTLLFQNGRSIVPRPLKTSGVFAIGPSSRGFFFTTMNFRESPQTAFPRFGMDQIPPITDDYVMWALLLPKEQFPEPQGKPRSEMLQQLALKAAQDFHPVLRRFVEQSDLDYTMAVTIKAAKKPAAWPVSRLAFMGDAVHVMPPTGSHGGNTALRDAALLAEKLKTAAIEGTPLEKAVASYQEEMSKYAFREVEASKTMLKRFTIKNPLMNWVMLRAIPRIRSWSNKSLTAE</sequence>
<keyword evidence="4 6" id="KW-0503">Monooxygenase</keyword>
<gene>
    <name evidence="6" type="ORF">J21TS3_02290</name>
</gene>
<evidence type="ECO:0000313" key="7">
    <source>
        <dbReference type="Proteomes" id="UP000680638"/>
    </source>
</evidence>
<dbReference type="PANTHER" id="PTHR47178:SF6">
    <property type="entry name" value="FAD-BINDING DOMAIN-CONTAINING PROTEIN"/>
    <property type="match status" value="1"/>
</dbReference>
<dbReference type="InterPro" id="IPR002938">
    <property type="entry name" value="FAD-bd"/>
</dbReference>
<evidence type="ECO:0000313" key="6">
    <source>
        <dbReference type="EMBL" id="GIO65408.1"/>
    </source>
</evidence>
<name>A0ABQ4LQN8_9BACL</name>
<organism evidence="6 7">
    <name type="scientific">Paenibacillus cookii</name>
    <dbReference type="NCBI Taxonomy" id="157839"/>
    <lineage>
        <taxon>Bacteria</taxon>
        <taxon>Bacillati</taxon>
        <taxon>Bacillota</taxon>
        <taxon>Bacilli</taxon>
        <taxon>Bacillales</taxon>
        <taxon>Paenibacillaceae</taxon>
        <taxon>Paenibacillus</taxon>
    </lineage>
</organism>
<protein>
    <submittedName>
        <fullName evidence="6">Monooxygenase</fullName>
    </submittedName>
</protein>
<dbReference type="Gene3D" id="3.50.50.60">
    <property type="entry name" value="FAD/NAD(P)-binding domain"/>
    <property type="match status" value="1"/>
</dbReference>
<evidence type="ECO:0000256" key="2">
    <source>
        <dbReference type="ARBA" id="ARBA00022827"/>
    </source>
</evidence>
<keyword evidence="2" id="KW-0274">FAD</keyword>
<evidence type="ECO:0000256" key="4">
    <source>
        <dbReference type="ARBA" id="ARBA00023033"/>
    </source>
</evidence>
<keyword evidence="7" id="KW-1185">Reference proteome</keyword>
<dbReference type="PANTHER" id="PTHR47178">
    <property type="entry name" value="MONOOXYGENASE, FAD-BINDING"/>
    <property type="match status" value="1"/>
</dbReference>
<dbReference type="PRINTS" id="PR00420">
    <property type="entry name" value="RNGMNOXGNASE"/>
</dbReference>
<evidence type="ECO:0000256" key="3">
    <source>
        <dbReference type="ARBA" id="ARBA00023002"/>
    </source>
</evidence>
<evidence type="ECO:0000259" key="5">
    <source>
        <dbReference type="Pfam" id="PF01494"/>
    </source>
</evidence>
<dbReference type="GO" id="GO:0004497">
    <property type="term" value="F:monooxygenase activity"/>
    <property type="evidence" value="ECO:0007669"/>
    <property type="project" value="UniProtKB-KW"/>
</dbReference>
<dbReference type="EMBL" id="BORW01000001">
    <property type="protein sequence ID" value="GIO65408.1"/>
    <property type="molecule type" value="Genomic_DNA"/>
</dbReference>
<evidence type="ECO:0000256" key="1">
    <source>
        <dbReference type="ARBA" id="ARBA00022630"/>
    </source>
</evidence>
<comment type="caution">
    <text evidence="6">The sequence shown here is derived from an EMBL/GenBank/DDBJ whole genome shotgun (WGS) entry which is preliminary data.</text>
</comment>
<dbReference type="RefSeq" id="WP_212947006.1">
    <property type="nucleotide sequence ID" value="NZ_BORW01000001.1"/>
</dbReference>
<dbReference type="SUPFAM" id="SSF51905">
    <property type="entry name" value="FAD/NAD(P)-binding domain"/>
    <property type="match status" value="1"/>
</dbReference>
<keyword evidence="1" id="KW-0285">Flavoprotein</keyword>
<proteinExistence type="predicted"/>